<evidence type="ECO:0000256" key="5">
    <source>
        <dbReference type="ARBA" id="ARBA00023136"/>
    </source>
</evidence>
<dbReference type="Pfam" id="PF02687">
    <property type="entry name" value="FtsX"/>
    <property type="match status" value="2"/>
</dbReference>
<feature type="domain" description="ABC3 transporter permease C-terminal" evidence="7">
    <location>
        <begin position="292"/>
        <end position="410"/>
    </location>
</feature>
<keyword evidence="4 6" id="KW-1133">Transmembrane helix</keyword>
<dbReference type="EMBL" id="CP071444">
    <property type="protein sequence ID" value="QSX09325.1"/>
    <property type="molecule type" value="Genomic_DNA"/>
</dbReference>
<evidence type="ECO:0000313" key="9">
    <source>
        <dbReference type="Proteomes" id="UP000663499"/>
    </source>
</evidence>
<feature type="transmembrane region" description="Helical" evidence="6">
    <location>
        <begin position="712"/>
        <end position="736"/>
    </location>
</feature>
<dbReference type="PANTHER" id="PTHR30287">
    <property type="entry name" value="MEMBRANE COMPONENT OF PREDICTED ABC SUPERFAMILY METABOLITE UPTAKE TRANSPORTER"/>
    <property type="match status" value="1"/>
</dbReference>
<feature type="domain" description="ABC3 transporter permease C-terminal" evidence="7">
    <location>
        <begin position="660"/>
        <end position="773"/>
    </location>
</feature>
<evidence type="ECO:0000259" key="7">
    <source>
        <dbReference type="Pfam" id="PF02687"/>
    </source>
</evidence>
<keyword evidence="2" id="KW-1003">Cell membrane</keyword>
<evidence type="ECO:0000256" key="3">
    <source>
        <dbReference type="ARBA" id="ARBA00022692"/>
    </source>
</evidence>
<evidence type="ECO:0000256" key="1">
    <source>
        <dbReference type="ARBA" id="ARBA00004651"/>
    </source>
</evidence>
<organism evidence="8 9">
    <name type="scientific">Alkalibacter rhizosphaerae</name>
    <dbReference type="NCBI Taxonomy" id="2815577"/>
    <lineage>
        <taxon>Bacteria</taxon>
        <taxon>Bacillati</taxon>
        <taxon>Bacillota</taxon>
        <taxon>Clostridia</taxon>
        <taxon>Eubacteriales</taxon>
        <taxon>Eubacteriaceae</taxon>
        <taxon>Alkalibacter</taxon>
    </lineage>
</organism>
<proteinExistence type="predicted"/>
<dbReference type="Proteomes" id="UP000663499">
    <property type="component" value="Chromosome"/>
</dbReference>
<evidence type="ECO:0000313" key="8">
    <source>
        <dbReference type="EMBL" id="QSX09325.1"/>
    </source>
</evidence>
<dbReference type="InterPro" id="IPR038766">
    <property type="entry name" value="Membrane_comp_ABC_pdt"/>
</dbReference>
<dbReference type="PANTHER" id="PTHR30287:SF2">
    <property type="entry name" value="BLL1001 PROTEIN"/>
    <property type="match status" value="1"/>
</dbReference>
<dbReference type="RefSeq" id="WP_207300660.1">
    <property type="nucleotide sequence ID" value="NZ_CP071444.1"/>
</dbReference>
<protein>
    <submittedName>
        <fullName evidence="8">ABC transporter permease</fullName>
    </submittedName>
</protein>
<gene>
    <name evidence="8" type="ORF">J0B03_04480</name>
</gene>
<feature type="transmembrane region" description="Helical" evidence="6">
    <location>
        <begin position="290"/>
        <end position="312"/>
    </location>
</feature>
<accession>A0A975AJ84</accession>
<evidence type="ECO:0000256" key="6">
    <source>
        <dbReference type="SAM" id="Phobius"/>
    </source>
</evidence>
<feature type="transmembrane region" description="Helical" evidence="6">
    <location>
        <begin position="455"/>
        <end position="475"/>
    </location>
</feature>
<evidence type="ECO:0000256" key="4">
    <source>
        <dbReference type="ARBA" id="ARBA00022989"/>
    </source>
</evidence>
<sequence length="788" mass="88946">MLYKNMTKTIQKKSMQLLAVGIILFFSSFIYTSMFYATNGLEKPTNEYLDKYDQEDFSVEMLQVLMPDETAILAQEEIEATSVYTLGRLKMEEPGLYDRILENRLETLDRTFPGNVWEPREMKDTYLQMNEKSVRVLFFKDAQTLNRSYIEEGRKPESQREIALSAIFAGKNDLKIGDEVTFSDRDYTITGFVLLPDYTFPIFDSTFIIDNAKQTVALLSPEGFEQASGNWSVRIAGGFENPMEMEAFQRDMAEGASLKVPFATQITLTQNQLRSGAIFDELAGGKAMSLGLGIFIAVIAILMASILIHKILQGQRGPIGLIKALGYGRRAIAAPYMMLVAVLALPMLLLGYYVGYLVAEPFKNLYLEFYLLPSDPIAHDPVVFFTAVLVPFIVFAGLSAWIVWRMLSTKPLDLLHPHREGKVNRLTRWTSRMLRKAPAQSRFKYLYAVRNTGKFLIFFLGVVLASVLILLGFMMEGMIDRMALDAFEQKDYAYEAYLDPAKTVPELEAHEEAFLIYPNAWWGTQTQSLRGLEADNELFALYNENGERITHLLEDGIIVTKSLALKRGWEVGETLTLNVAGSDRTEKIVAVDNDYSSDQIFMEIGKLSGYITDGATTGLFTGVYAVDPPSPSDYATIIEKEAIMDQAVLMQEFMQYSVYIMVGTSALIALIILFVLTSVTVEDNYYNISLLKVMGYSKKEVKSMVLNSYRAIALLTYLVSIPLSFLLLRWMVVFFAEGYNMAIPFELRAIHIGIGFVIVMAVFFIGTMAAKRKIDKIPLQEVLKAYQE</sequence>
<dbReference type="KEGG" id="alka:J0B03_04480"/>
<dbReference type="AlphaFoldDB" id="A0A975AJ84"/>
<keyword evidence="9" id="KW-1185">Reference proteome</keyword>
<keyword evidence="5 6" id="KW-0472">Membrane</keyword>
<dbReference type="GO" id="GO:0005886">
    <property type="term" value="C:plasma membrane"/>
    <property type="evidence" value="ECO:0007669"/>
    <property type="project" value="UniProtKB-SubCell"/>
</dbReference>
<dbReference type="InterPro" id="IPR003838">
    <property type="entry name" value="ABC3_permease_C"/>
</dbReference>
<feature type="transmembrane region" description="Helical" evidence="6">
    <location>
        <begin position="333"/>
        <end position="354"/>
    </location>
</feature>
<name>A0A975AJ84_9FIRM</name>
<feature type="transmembrane region" description="Helical" evidence="6">
    <location>
        <begin position="656"/>
        <end position="676"/>
    </location>
</feature>
<keyword evidence="3 6" id="KW-0812">Transmembrane</keyword>
<evidence type="ECO:0000256" key="2">
    <source>
        <dbReference type="ARBA" id="ARBA00022475"/>
    </source>
</evidence>
<feature type="transmembrane region" description="Helical" evidence="6">
    <location>
        <begin position="748"/>
        <end position="770"/>
    </location>
</feature>
<reference evidence="8" key="1">
    <citation type="submission" date="2021-03" db="EMBL/GenBank/DDBJ databases">
        <title>Alkalibacter marinus sp. nov., isolated from tidal flat sediment.</title>
        <authorList>
            <person name="Namirimu T."/>
            <person name="Yang J.-A."/>
            <person name="Yang S.-H."/>
            <person name="Kim Y.-J."/>
            <person name="Kwon K.K."/>
        </authorList>
    </citation>
    <scope>NUCLEOTIDE SEQUENCE</scope>
    <source>
        <strain evidence="8">ES005</strain>
    </source>
</reference>
<feature type="transmembrane region" description="Helical" evidence="6">
    <location>
        <begin position="382"/>
        <end position="404"/>
    </location>
</feature>
<comment type="subcellular location">
    <subcellularLocation>
        <location evidence="1">Cell membrane</location>
        <topology evidence="1">Multi-pass membrane protein</topology>
    </subcellularLocation>
</comment>